<keyword evidence="1" id="KW-0812">Transmembrane</keyword>
<dbReference type="PANTHER" id="PTHR37305">
    <property type="entry name" value="INTEGRAL MEMBRANE PROTEIN-RELATED"/>
    <property type="match status" value="1"/>
</dbReference>
<dbReference type="PANTHER" id="PTHR37305:SF1">
    <property type="entry name" value="MEMBRANE PROTEIN"/>
    <property type="match status" value="1"/>
</dbReference>
<feature type="transmembrane region" description="Helical" evidence="1">
    <location>
        <begin position="20"/>
        <end position="41"/>
    </location>
</feature>
<dbReference type="EMBL" id="FNFI01000010">
    <property type="protein sequence ID" value="SDK53927.1"/>
    <property type="molecule type" value="Genomic_DNA"/>
</dbReference>
<name>A0A1G9CQM2_9STAP</name>
<feature type="transmembrane region" description="Helical" evidence="1">
    <location>
        <begin position="227"/>
        <end position="249"/>
    </location>
</feature>
<keyword evidence="1" id="KW-0472">Membrane</keyword>
<dbReference type="RefSeq" id="WP_092598931.1">
    <property type="nucleotide sequence ID" value="NZ_FNFI01000010.1"/>
</dbReference>
<dbReference type="AlphaFoldDB" id="A0A1G9CQM2"/>
<feature type="transmembrane region" description="Helical" evidence="1">
    <location>
        <begin position="108"/>
        <end position="133"/>
    </location>
</feature>
<gene>
    <name evidence="2" type="ORF">SAMN05216187_11024</name>
</gene>
<dbReference type="OrthoDB" id="2388369at2"/>
<evidence type="ECO:0000313" key="2">
    <source>
        <dbReference type="EMBL" id="SDK53927.1"/>
    </source>
</evidence>
<protein>
    <submittedName>
        <fullName evidence="2">ABC-2 type transport system permease protein</fullName>
    </submittedName>
</protein>
<dbReference type="STRING" id="586411.SAMN05216187_11024"/>
<feature type="transmembrane region" description="Helical" evidence="1">
    <location>
        <begin position="145"/>
        <end position="169"/>
    </location>
</feature>
<organism evidence="2 3">
    <name type="scientific">Jeotgalicoccus aerolatus</name>
    <dbReference type="NCBI Taxonomy" id="709510"/>
    <lineage>
        <taxon>Bacteria</taxon>
        <taxon>Bacillati</taxon>
        <taxon>Bacillota</taxon>
        <taxon>Bacilli</taxon>
        <taxon>Bacillales</taxon>
        <taxon>Staphylococcaceae</taxon>
        <taxon>Jeotgalicoccus</taxon>
    </lineage>
</organism>
<accession>A0A1G9CQM2</accession>
<proteinExistence type="predicted"/>
<sequence>MLNMIQAEMFKLRLNKSFWVILLTSLVLSAVMHYLAITEWWQVYNTPFDAAGLSEMNGLSMFMAPLFFNLMIGTLAAFYISTDFGPSGVIKNQIISGKNRKLIYFAKYIVYSAAAVVIAVLIPAVTGIILNIIMGNGGIFTFETITYLLGAYSLFSLQLLGYTAIISLLAIITEDSGKTIIFSILFTIVMYIVEKMPKSGIIERIYEYSIFQQFNQVLFPELGIESIMTGLAVGLITMTVLLFIGMIVFSKKEIK</sequence>
<dbReference type="Proteomes" id="UP000242700">
    <property type="component" value="Unassembled WGS sequence"/>
</dbReference>
<feature type="transmembrane region" description="Helical" evidence="1">
    <location>
        <begin position="61"/>
        <end position="81"/>
    </location>
</feature>
<reference evidence="3" key="1">
    <citation type="submission" date="2016-10" db="EMBL/GenBank/DDBJ databases">
        <authorList>
            <person name="Varghese N."/>
            <person name="Submissions S."/>
        </authorList>
    </citation>
    <scope>NUCLEOTIDE SEQUENCE [LARGE SCALE GENOMIC DNA]</scope>
    <source>
        <strain evidence="3">CGMCC 1.8911</strain>
    </source>
</reference>
<evidence type="ECO:0000256" key="1">
    <source>
        <dbReference type="SAM" id="Phobius"/>
    </source>
</evidence>
<keyword evidence="1" id="KW-1133">Transmembrane helix</keyword>
<evidence type="ECO:0000313" key="3">
    <source>
        <dbReference type="Proteomes" id="UP000242700"/>
    </source>
</evidence>
<feature type="transmembrane region" description="Helical" evidence="1">
    <location>
        <begin position="176"/>
        <end position="193"/>
    </location>
</feature>